<dbReference type="PANTHER" id="PTHR36852:SF1">
    <property type="entry name" value="PROTEIN GVPL 2"/>
    <property type="match status" value="1"/>
</dbReference>
<comment type="caution">
    <text evidence="4">The sequence shown here is derived from an EMBL/GenBank/DDBJ whole genome shotgun (WGS) entry which is preliminary data.</text>
</comment>
<protein>
    <submittedName>
        <fullName evidence="4">Gas vesicle protein GvpL/GvpF</fullName>
    </submittedName>
</protein>
<keyword evidence="5" id="KW-1185">Reference proteome</keyword>
<comment type="subcellular location">
    <subcellularLocation>
        <location evidence="2">Gas vesicle</location>
    </subcellularLocation>
</comment>
<evidence type="ECO:0000256" key="2">
    <source>
        <dbReference type="ARBA" id="ARBA00035108"/>
    </source>
</evidence>
<reference evidence="4 5" key="1">
    <citation type="submission" date="2019-03" db="EMBL/GenBank/DDBJ databases">
        <title>Genomic Encyclopedia of Type Strains, Phase IV (KMG-IV): sequencing the most valuable type-strain genomes for metagenomic binning, comparative biology and taxonomic classification.</title>
        <authorList>
            <person name="Goeker M."/>
        </authorList>
    </citation>
    <scope>NUCLEOTIDE SEQUENCE [LARGE SCALE GENOMIC DNA]</scope>
    <source>
        <strain evidence="4 5">DSM 103428</strain>
    </source>
</reference>
<evidence type="ECO:0000256" key="3">
    <source>
        <dbReference type="ARBA" id="ARBA00035643"/>
    </source>
</evidence>
<accession>A0A4R1LCD0</accession>
<evidence type="ECO:0000313" key="5">
    <source>
        <dbReference type="Proteomes" id="UP000295210"/>
    </source>
</evidence>
<dbReference type="EMBL" id="SMGK01000002">
    <property type="protein sequence ID" value="TCK74189.1"/>
    <property type="molecule type" value="Genomic_DNA"/>
</dbReference>
<dbReference type="AlphaFoldDB" id="A0A4R1LCD0"/>
<dbReference type="RefSeq" id="WP_131994872.1">
    <property type="nucleotide sequence ID" value="NZ_SMGK01000002.1"/>
</dbReference>
<organism evidence="4 5">
    <name type="scientific">Acidipila rosea</name>
    <dbReference type="NCBI Taxonomy" id="768535"/>
    <lineage>
        <taxon>Bacteria</taxon>
        <taxon>Pseudomonadati</taxon>
        <taxon>Acidobacteriota</taxon>
        <taxon>Terriglobia</taxon>
        <taxon>Terriglobales</taxon>
        <taxon>Acidobacteriaceae</taxon>
        <taxon>Acidipila</taxon>
    </lineage>
</organism>
<dbReference type="Pfam" id="PF06386">
    <property type="entry name" value="GvpL_GvpF"/>
    <property type="match status" value="1"/>
</dbReference>
<proteinExistence type="inferred from homology"/>
<comment type="similarity">
    <text evidence="3">Belongs to the gas vesicle GvpF/GvpL family.</text>
</comment>
<evidence type="ECO:0000256" key="1">
    <source>
        <dbReference type="ARBA" id="ARBA00022987"/>
    </source>
</evidence>
<sequence length="253" mass="28842">MAWYAYCLTEKQSFPELLRHRKPVPLESVSGIAGNQVFLYPASDLAVIVSEHSSEESLNQKAAVDHARVIADCFKSSTILPFRFGTVFQDDEALRRSIRTNQRQFLTNIDRLRGKAEMHLKVTLDDCCREQIRAVAMDTVGKEYLANLRENATRQRERQTKARAVSVQMHRMFTPLAEEISCRRTESGKMLLDIAHLIEHKGIERYQNKYSSASTLMKDCQMQISGPWPPYHFVHRLTRGAHHPQAAGTAISA</sequence>
<dbReference type="PANTHER" id="PTHR36852">
    <property type="entry name" value="PROTEIN GVPL 2"/>
    <property type="match status" value="1"/>
</dbReference>
<name>A0A4R1LCD0_9BACT</name>
<keyword evidence="1" id="KW-0304">Gas vesicle</keyword>
<gene>
    <name evidence="4" type="ORF">C7378_1811</name>
</gene>
<evidence type="ECO:0000313" key="4">
    <source>
        <dbReference type="EMBL" id="TCK74189.1"/>
    </source>
</evidence>
<dbReference type="InterPro" id="IPR009430">
    <property type="entry name" value="GvpL/GvpF"/>
</dbReference>
<dbReference type="GO" id="GO:0031411">
    <property type="term" value="C:gas vesicle"/>
    <property type="evidence" value="ECO:0007669"/>
    <property type="project" value="UniProtKB-SubCell"/>
</dbReference>
<dbReference type="OrthoDB" id="144737at2"/>
<dbReference type="GO" id="GO:0031412">
    <property type="term" value="P:gas vesicle organization"/>
    <property type="evidence" value="ECO:0007669"/>
    <property type="project" value="InterPro"/>
</dbReference>
<dbReference type="Proteomes" id="UP000295210">
    <property type="component" value="Unassembled WGS sequence"/>
</dbReference>